<comment type="caution">
    <text evidence="4">The sequence shown here is derived from an EMBL/GenBank/DDBJ whole genome shotgun (WGS) entry which is preliminary data.</text>
</comment>
<dbReference type="Gene3D" id="3.40.630.30">
    <property type="match status" value="1"/>
</dbReference>
<dbReference type="EMBL" id="JBEDNQ010000017">
    <property type="protein sequence ID" value="MEQ3554762.1"/>
    <property type="molecule type" value="Genomic_DNA"/>
</dbReference>
<evidence type="ECO:0000256" key="1">
    <source>
        <dbReference type="ARBA" id="ARBA00022679"/>
    </source>
</evidence>
<organism evidence="4 5">
    <name type="scientific">Pseudonocardia nematodicida</name>
    <dbReference type="NCBI Taxonomy" id="1206997"/>
    <lineage>
        <taxon>Bacteria</taxon>
        <taxon>Bacillati</taxon>
        <taxon>Actinomycetota</taxon>
        <taxon>Actinomycetes</taxon>
        <taxon>Pseudonocardiales</taxon>
        <taxon>Pseudonocardiaceae</taxon>
        <taxon>Pseudonocardia</taxon>
    </lineage>
</organism>
<dbReference type="InterPro" id="IPR000182">
    <property type="entry name" value="GNAT_dom"/>
</dbReference>
<dbReference type="PANTHER" id="PTHR43877:SF2">
    <property type="entry name" value="AMINOALKYLPHOSPHONATE N-ACETYLTRANSFERASE-RELATED"/>
    <property type="match status" value="1"/>
</dbReference>
<keyword evidence="2" id="KW-0012">Acyltransferase</keyword>
<dbReference type="CDD" id="cd04301">
    <property type="entry name" value="NAT_SF"/>
    <property type="match status" value="1"/>
</dbReference>
<keyword evidence="5" id="KW-1185">Reference proteome</keyword>
<evidence type="ECO:0000259" key="3">
    <source>
        <dbReference type="PROSITE" id="PS51186"/>
    </source>
</evidence>
<dbReference type="SUPFAM" id="SSF55729">
    <property type="entry name" value="Acyl-CoA N-acyltransferases (Nat)"/>
    <property type="match status" value="1"/>
</dbReference>
<accession>A0ABV1KJZ4</accession>
<reference evidence="4 5" key="1">
    <citation type="submission" date="2024-03" db="EMBL/GenBank/DDBJ databases">
        <title>Draft genome sequence of Pseudonocardia nematodicida JCM 31783.</title>
        <authorList>
            <person name="Butdee W."/>
            <person name="Duangmal K."/>
        </authorList>
    </citation>
    <scope>NUCLEOTIDE SEQUENCE [LARGE SCALE GENOMIC DNA]</scope>
    <source>
        <strain evidence="4 5">JCM 31783</strain>
    </source>
</reference>
<dbReference type="PANTHER" id="PTHR43877">
    <property type="entry name" value="AMINOALKYLPHOSPHONATE N-ACETYLTRANSFERASE-RELATED-RELATED"/>
    <property type="match status" value="1"/>
</dbReference>
<evidence type="ECO:0000313" key="4">
    <source>
        <dbReference type="EMBL" id="MEQ3554762.1"/>
    </source>
</evidence>
<evidence type="ECO:0000313" key="5">
    <source>
        <dbReference type="Proteomes" id="UP001494902"/>
    </source>
</evidence>
<dbReference type="Pfam" id="PF00583">
    <property type="entry name" value="Acetyltransf_1"/>
    <property type="match status" value="1"/>
</dbReference>
<dbReference type="Proteomes" id="UP001494902">
    <property type="component" value="Unassembled WGS sequence"/>
</dbReference>
<dbReference type="PROSITE" id="PS51186">
    <property type="entry name" value="GNAT"/>
    <property type="match status" value="1"/>
</dbReference>
<dbReference type="RefSeq" id="WP_349301833.1">
    <property type="nucleotide sequence ID" value="NZ_JBEDNQ010000017.1"/>
</dbReference>
<keyword evidence="1" id="KW-0808">Transferase</keyword>
<protein>
    <submittedName>
        <fullName evidence="4">GNAT family N-acetyltransferase</fullName>
    </submittedName>
</protein>
<name>A0ABV1KJZ4_9PSEU</name>
<dbReference type="InterPro" id="IPR050832">
    <property type="entry name" value="Bact_Acetyltransf"/>
</dbReference>
<feature type="domain" description="N-acetyltransferase" evidence="3">
    <location>
        <begin position="4"/>
        <end position="158"/>
    </location>
</feature>
<dbReference type="InterPro" id="IPR016181">
    <property type="entry name" value="Acyl_CoA_acyltransferase"/>
</dbReference>
<proteinExistence type="predicted"/>
<gene>
    <name evidence="4" type="ORF">WIS52_30230</name>
</gene>
<sequence length="162" mass="17706">MLELRVAALDHPDAVLLNDEVQAWYRQVYGDGDVSLLGVAQFAAPQGVYLIGYDEHGRAVASGAWRPVDADPGDPAVRDGDAEIKRMYVVPSARGHGHARTVLAELERTAAVAGRRRAILETGTEQPDAMRLYAASGYHPMPNFGAYRNDLRSRCFCKPLAE</sequence>
<evidence type="ECO:0000256" key="2">
    <source>
        <dbReference type="ARBA" id="ARBA00023315"/>
    </source>
</evidence>